<name>A0A399R4M6_9PROT</name>
<dbReference type="InterPro" id="IPR002347">
    <property type="entry name" value="SDR_fam"/>
</dbReference>
<dbReference type="GO" id="GO:0032787">
    <property type="term" value="P:monocarboxylic acid metabolic process"/>
    <property type="evidence" value="ECO:0007669"/>
    <property type="project" value="UniProtKB-ARBA"/>
</dbReference>
<dbReference type="PRINTS" id="PR00081">
    <property type="entry name" value="GDHRDH"/>
</dbReference>
<dbReference type="InterPro" id="IPR050259">
    <property type="entry name" value="SDR"/>
</dbReference>
<dbReference type="RefSeq" id="WP_119379841.1">
    <property type="nucleotide sequence ID" value="NZ_QWGB01000005.1"/>
</dbReference>
<proteinExistence type="inferred from homology"/>
<accession>A0A399R4M6</accession>
<dbReference type="AlphaFoldDB" id="A0A399R4M6"/>
<dbReference type="FunFam" id="3.40.50.720:FF:000084">
    <property type="entry name" value="Short-chain dehydrogenase reductase"/>
    <property type="match status" value="1"/>
</dbReference>
<dbReference type="PRINTS" id="PR00080">
    <property type="entry name" value="SDRFAMILY"/>
</dbReference>
<dbReference type="PANTHER" id="PTHR42879">
    <property type="entry name" value="3-OXOACYL-(ACYL-CARRIER-PROTEIN) REDUCTASE"/>
    <property type="match status" value="1"/>
</dbReference>
<organism evidence="3 4">
    <name type="scientific">Henriciella barbarensis</name>
    <dbReference type="NCBI Taxonomy" id="86342"/>
    <lineage>
        <taxon>Bacteria</taxon>
        <taxon>Pseudomonadati</taxon>
        <taxon>Pseudomonadota</taxon>
        <taxon>Alphaproteobacteria</taxon>
        <taxon>Hyphomonadales</taxon>
        <taxon>Hyphomonadaceae</taxon>
        <taxon>Henriciella</taxon>
    </lineage>
</organism>
<dbReference type="Gene3D" id="3.40.50.720">
    <property type="entry name" value="NAD(P)-binding Rossmann-like Domain"/>
    <property type="match status" value="1"/>
</dbReference>
<evidence type="ECO:0000313" key="4">
    <source>
        <dbReference type="Proteomes" id="UP000265431"/>
    </source>
</evidence>
<dbReference type="SMART" id="SM00822">
    <property type="entry name" value="PKS_KR"/>
    <property type="match status" value="1"/>
</dbReference>
<dbReference type="InterPro" id="IPR036291">
    <property type="entry name" value="NAD(P)-bd_dom_sf"/>
</dbReference>
<dbReference type="EMBL" id="QWGB01000005">
    <property type="protein sequence ID" value="RIJ24652.1"/>
    <property type="molecule type" value="Genomic_DNA"/>
</dbReference>
<dbReference type="PANTHER" id="PTHR42879:SF2">
    <property type="entry name" value="3-OXOACYL-[ACYL-CARRIER-PROTEIN] REDUCTASE FABG"/>
    <property type="match status" value="1"/>
</dbReference>
<dbReference type="SUPFAM" id="SSF51735">
    <property type="entry name" value="NAD(P)-binding Rossmann-fold domains"/>
    <property type="match status" value="1"/>
</dbReference>
<feature type="domain" description="Ketoreductase" evidence="2">
    <location>
        <begin position="14"/>
        <end position="184"/>
    </location>
</feature>
<protein>
    <submittedName>
        <fullName evidence="3">SDR family oxidoreductase</fullName>
    </submittedName>
</protein>
<evidence type="ECO:0000259" key="2">
    <source>
        <dbReference type="SMART" id="SM00822"/>
    </source>
</evidence>
<sequence>MSSALFRADALSGQVAFVTGGAAGIGAAIVHQLSEAGAKVIFADRDEASGAAIADQTRSDFVKLDLSDLAAVSKIVSDCKRIDIVINNAGVDQHAFFTDTSPSDWQMLLRINLEAVFAVTHAALPTMQASGYGRIVNISSEAGRQGSKGGAVYAAAKGGVLAFTKSLARENARFGITANAVCPGPVQTPLLDAAIAGENGDKLEQAMRNATLLRRLGTPQEVATAVTYLASPAAGFITGEVLGVSGGMGC</sequence>
<dbReference type="PROSITE" id="PS00061">
    <property type="entry name" value="ADH_SHORT"/>
    <property type="match status" value="1"/>
</dbReference>
<gene>
    <name evidence="3" type="ORF">D1224_10625</name>
</gene>
<dbReference type="Pfam" id="PF13561">
    <property type="entry name" value="adh_short_C2"/>
    <property type="match status" value="1"/>
</dbReference>
<dbReference type="InterPro" id="IPR057326">
    <property type="entry name" value="KR_dom"/>
</dbReference>
<keyword evidence="4" id="KW-1185">Reference proteome</keyword>
<evidence type="ECO:0000256" key="1">
    <source>
        <dbReference type="ARBA" id="ARBA00006484"/>
    </source>
</evidence>
<dbReference type="InterPro" id="IPR020904">
    <property type="entry name" value="Sc_DH/Rdtase_CS"/>
</dbReference>
<comment type="caution">
    <text evidence="3">The sequence shown here is derived from an EMBL/GenBank/DDBJ whole genome shotgun (WGS) entry which is preliminary data.</text>
</comment>
<evidence type="ECO:0000313" key="3">
    <source>
        <dbReference type="EMBL" id="RIJ24652.1"/>
    </source>
</evidence>
<reference evidence="3 4" key="1">
    <citation type="submission" date="2018-08" db="EMBL/GenBank/DDBJ databases">
        <title>Henriciella mobilis sp. nov., isolated from seawater.</title>
        <authorList>
            <person name="Cheng H."/>
            <person name="Wu Y.-H."/>
            <person name="Xu X.-W."/>
            <person name="Guo L.-L."/>
        </authorList>
    </citation>
    <scope>NUCLEOTIDE SEQUENCE [LARGE SCALE GENOMIC DNA]</scope>
    <source>
        <strain evidence="3 4">CCUG66934</strain>
    </source>
</reference>
<dbReference type="Proteomes" id="UP000265431">
    <property type="component" value="Unassembled WGS sequence"/>
</dbReference>
<dbReference type="OrthoDB" id="7745792at2"/>
<comment type="similarity">
    <text evidence="1">Belongs to the short-chain dehydrogenases/reductases (SDR) family.</text>
</comment>